<feature type="compositionally biased region" description="Polar residues" evidence="9">
    <location>
        <begin position="3608"/>
        <end position="3617"/>
    </location>
</feature>
<feature type="region of interest" description="Disordered" evidence="9">
    <location>
        <begin position="1613"/>
        <end position="1648"/>
    </location>
</feature>
<evidence type="ECO:0000256" key="5">
    <source>
        <dbReference type="ARBA" id="ARBA00022777"/>
    </source>
</evidence>
<dbReference type="Proteomes" id="UP001642483">
    <property type="component" value="Unassembled WGS sequence"/>
</dbReference>
<feature type="region of interest" description="Disordered" evidence="9">
    <location>
        <begin position="1250"/>
        <end position="1269"/>
    </location>
</feature>
<dbReference type="PROSITE" id="PS50011">
    <property type="entry name" value="PROTEIN_KINASE_DOM"/>
    <property type="match status" value="1"/>
</dbReference>
<dbReference type="PANTHER" id="PTHR24346:SF82">
    <property type="entry name" value="KP78A-RELATED"/>
    <property type="match status" value="1"/>
</dbReference>
<evidence type="ECO:0000256" key="6">
    <source>
        <dbReference type="ARBA" id="ARBA00022840"/>
    </source>
</evidence>
<feature type="region of interest" description="Disordered" evidence="9">
    <location>
        <begin position="1406"/>
        <end position="1438"/>
    </location>
</feature>
<dbReference type="EMBL" id="CAWYQH010000097">
    <property type="protein sequence ID" value="CAK8683354.1"/>
    <property type="molecule type" value="Genomic_DNA"/>
</dbReference>
<gene>
    <name evidence="11" type="ORF">CVLEPA_LOCUS14435</name>
</gene>
<feature type="region of interest" description="Disordered" evidence="9">
    <location>
        <begin position="1849"/>
        <end position="1883"/>
    </location>
</feature>
<sequence>MSNAATVKRIADPEETRACQRQGYKLFKKKLLGFGSFGRVFEGKAESERIHKNEKLQLLLNDTKRVAIKILDVGGSNCKKLEQATRIIPQEIAMINSCFECPQVLKLFDVFVASERVFLVTELAERGTLAHLMKSLKKDCCGYMQEDLARYYFHKISSGVNFLHSRNIAHRDLKLSNVFVTKSFAVKLGDFGFSSKVHKASVEDGILSLKTSFCGTPSYAAPEILRHHPYDAIQADLWSLGVILFKLVHGEYPFAGTACADVLKSCKKHFAGQETLTFRKDVSESCRELVCKLLRLKPSSRLPSYCALRHSWTVQKYKTPIGYTLEPLENSKKLAEISSYEEFVARHKDVENYLSTKTENLRYIEDIPDRLKSYLRKARDEDKLGKIPTPLKAVHPPSSIESVASNESDYEFDSFEEYFSSDDSNVENENKNDINAANQKQDTKLETKVVQAKPFIQADDLQETLTFQDDDTVKQENGFPSLPGQTGHTGLPGQTGFPSLSGQNNVNKDQPKYCNNLHQSQSEIDSLYGEIFSDDDDDICPKSKLRPKKKKSKQKFHQDLLTTLSPQPDSFPQNEDTKSDTEKVKSILCVEHQKLPKEKKFVRFLIDGEKISPCHEYETKTFVLKDIEELDEETLTINFENKMNNELFNQSSKDVNENEDVKLKQKDVQTKPSEQVGDLTETLTPEEFDIDKESEFPGLPGQTGFPSLPGQISVKKNRSKHYNNLRESQSAINEIFGETFSDDADVSCLKPKPLAASSSQPDVCSQSRDSESETKEPLNETSVLCEEDFKKDFEYNVSEVGQDSSYESTSGSYLETMKDTADADGTDNSDIESIPEDHMIEHSSVSELCLLSFEDSNKDETILEDVISTDMQKLESCNEEKESMSHSVIGIQPSKCFLFSFEPRKAIESDVEESMSSLLLLSKEERIYEEPATNAKPLNAPLNFSDEAINTAKFSSSVNNLYPFNAADLQFNYKIDQYDDSFSNAFISNSCSNVEQDEDFNYEMESFSNEISPVELNHQHQSDKDAYGEESVIEECTSENLSGSEGCLLDISDGTSNMGNVIATQNDEPSAAFLPLNALSKPCVDTVKKDFNSDVNGFDDFISDESTSNGFYKHEKVVEELDEKTSADVSFSIQASNETKEKDDQSGNENTIEKVSCGKSSKSEACLLNVDLHGKIDIKPSPECEKDIARQEQKIKSSCTEKTSCRSKHFLAIQALKEFSSETEQEIINKNETEKSKTTSDILFREEVDNEIEESETAPKNGSNDDNTSKNLLGSLLPLNVSQKLCVDEFREDVCGEKNIPKECISEASLVSSPIQLGVADASNQIKECDKEIKSCAAIADTVCKDALNETVSINHEMNEINDLFSLKIAGDIIGTVHRIGNDNNSDDECEEVISEDSMSMSSLEFLTEESCSEDEEENHSKENYADETDTDAKSAACSSSRQSIENCKWEAELDAPSANKHEAIDNFHITDTICHEALQEALDVNNELNEIDDILPFNLLQARNNDVYTTDNTHDDECKEVVIEESMSVSSLVLVKEESCSEAEQECTNSEEHDITEGLPTRIDEHCRQSIIKGLEIFANEDLPDDLVEELLENSSKLLKFCYERGVNIQSQASEQAAKPSTEEIVDESSHHYQEPCQESNTLNTATSNQDVVQMDDNAEEYDQFHPSENLIDENGYEEDFEVSDIESDDVNSNSPMNMSTINFLTEESCGEDEEGLPCFEDVDMSEEVPELNDEARMEVPKPPINRKNQDERTCSNKRFDRRYKKLKSDTSTKHPHPPANLVQSVNEEATKSHEIEVCVENQSVNSVGMLPPLNKAPQLCDEAIQEAFDFDYNVGRFKTPSSCQRISELNDESGKDNENEKHLQTTTCSLNSFPEDQKTDKIQSPKKEFLECSDECHEETIPKVCLSETCSTSGLNVINTSNEKCIKNVEPLNVAKNSSDEAVKTEINDSENDISATHMLKKLSPIEATNNSDVKMDDNAKECDQSYPSDESVDVNGYEEEDFETSDIERDSLISNSSKNMSPINFIAKGSCSEDKEGSTCFENVEMFQEVSKVCDERLIEEHYKNENIPTECIKEMRPECNLISNDHTENRNDCLTSLNHNQLPHNLHDRISTEESSNEAEEECASHSEHDTHPSEVTEGIQREQLIKGLENLNYDNIPKKYVDEILKAENLANVCNVNQSDNGVESTHQMEQNIKKLIESSKQYNPSEMTNKMCKEGFTEVSEYDMDEFDECASGTSMSSRNNDKEKGKIDERNITKTCINENLSASKETDKIMDSNKTTYTTTIKSKSEEILVTDDNSSTDEDEGEELMSMSSLEFLTEESCSEPEEETNAKEENDAHKKSTTEESCSKPEEVCTYFDEPYAKPPPNIESRCREALMRGLEQFADEDLPEGFVNEILSRPGDLFKFWQDGKANNHVSSEESHVKLQKHEQLSKTEKLTKCLNKERTSSNSDDIQSSAYLTASSSDHPSVEDCSWEAELNAPSINKHQLTENCHITDTICNEALQEALDVNNELNEMDDLLPFNLSHPRNNAVYETDKDKIDVDKCKEVVSEESISISSLGLLKKESCSESEKERTNSEEHGITEENPTSVEEHCKKSLMKGLEIFANEDLPDDLVEELLGNPSKLLKFCYERGVNNQSQASDQAAKPCTEEMVDHIDNRYQEPCQDSNNLNNAASNQDAIKMDDSAEDYDQFYPSDESVDENGYAEEDFEVSDIESDDVISNSSMNMSPINFLTEESCSEKEEGSTCCEVVHMFEEVSEVCDETFIEEHQNNEGRFPEGCFNEMRPECNMISNDRTENKNDWFSKSDQSQTPHNLQDAINIVEMEVNQSELKYEYAVNKDLMSSLVLTTAERREAEEKGISHDEHDTESDNGVGSILVLEQNVQEVKQESSHQFKPSEFTKKICEKTLTEVYEYNMNEFDECASDTSMSSRNNDKEKGKSVENNIAENCIGEKLSALKETDKIMDSNKTTKKLEEVLVTDDNTSTDEDECEESMSMSSLEFLTEESCSEAEEETKANEENDAHEKSTTKESQPEEEYTYFDEPYAKPPPNIESRCREALMRGLEQFATEDLPVGFVDEILSRPGDLFSFWQDLKANNQSCEQSSSQESLGNGSCRNEKVKLQKYEKMNKTEKLNCLNKDGTSSNSDDIQSSAHECGKCNWEAELDAPSINKHQVTENYQKITDTICNEALQEALDVNTVLNEVDDLLPFNLSQPRNNAVYETDNDNTDGDKCEEEEVVSEESMSVSSHGLLKEESCGEAEEECTNYEEHDTNEEHPASVEEHCQHSLMKGLEIFANEDLPDDFVEELLRKPSELLKFCYDRGVNIQSQASDQAAKPCTEDNVNDIGHHYQESCQESNNLNNAASKQADVKMDDNVKEYDQSYPFDESVDENGYEEEDFDVSDIESDDVISNSSMNMSLINFLTEESCTEDEERSTCCADVKISEEAYKAYEEALMEEHHNNENIPEECTKELRHECNMISIDRAENGNDCLTNSDQSQIPENSHEVIRKKVDMDENQSDPECEEDGSEDSMSSLVFLREETCSEAEEDCASHDEHDSDANPSEITEKSRKEALIKERASTYSGNGSENDHDKIQEPDAKNQRISDQMSTSGGSIPDKYNFEKTLSPSKTVPDVTDENKTLQKEPKESGKILSVTENDLAVKACNMDEKSKPRTMSVPYMLKDNSEIDDGKFQSMKTIIDAALKEDIIIRLWFWSIQLQTSVFGNERQI</sequence>
<feature type="compositionally biased region" description="Basic and acidic residues" evidence="9">
    <location>
        <begin position="3018"/>
        <end position="3037"/>
    </location>
</feature>
<evidence type="ECO:0000259" key="10">
    <source>
        <dbReference type="PROSITE" id="PS50011"/>
    </source>
</evidence>
<feature type="compositionally biased region" description="Polar residues" evidence="9">
    <location>
        <begin position="1866"/>
        <end position="1876"/>
    </location>
</feature>
<evidence type="ECO:0000256" key="1">
    <source>
        <dbReference type="ARBA" id="ARBA00012513"/>
    </source>
</evidence>
<feature type="compositionally biased region" description="Basic and acidic residues" evidence="9">
    <location>
        <begin position="2575"/>
        <end position="2588"/>
    </location>
</feature>
<dbReference type="SMART" id="SM00220">
    <property type="entry name" value="S_TKc"/>
    <property type="match status" value="1"/>
</dbReference>
<dbReference type="InterPro" id="IPR000719">
    <property type="entry name" value="Prot_kinase_dom"/>
</dbReference>
<feature type="compositionally biased region" description="Basic and acidic residues" evidence="9">
    <location>
        <begin position="2334"/>
        <end position="2354"/>
    </location>
</feature>
<evidence type="ECO:0000256" key="3">
    <source>
        <dbReference type="ARBA" id="ARBA00022679"/>
    </source>
</evidence>
<feature type="compositionally biased region" description="Basic and acidic residues" evidence="9">
    <location>
        <begin position="1854"/>
        <end position="1865"/>
    </location>
</feature>
<comment type="catalytic activity">
    <reaction evidence="7">
        <text>L-threonyl-[protein] + ATP = O-phospho-L-threonyl-[protein] + ADP + H(+)</text>
        <dbReference type="Rhea" id="RHEA:46608"/>
        <dbReference type="Rhea" id="RHEA-COMP:11060"/>
        <dbReference type="Rhea" id="RHEA-COMP:11605"/>
        <dbReference type="ChEBI" id="CHEBI:15378"/>
        <dbReference type="ChEBI" id="CHEBI:30013"/>
        <dbReference type="ChEBI" id="CHEBI:30616"/>
        <dbReference type="ChEBI" id="CHEBI:61977"/>
        <dbReference type="ChEBI" id="CHEBI:456216"/>
        <dbReference type="EC" id="2.7.11.1"/>
    </reaction>
</comment>
<feature type="region of interest" description="Disordered" evidence="9">
    <location>
        <begin position="2322"/>
        <end position="2354"/>
    </location>
</feature>
<evidence type="ECO:0000256" key="4">
    <source>
        <dbReference type="ARBA" id="ARBA00022741"/>
    </source>
</evidence>
<feature type="compositionally biased region" description="Acidic residues" evidence="9">
    <location>
        <begin position="2988"/>
        <end position="2997"/>
    </location>
</feature>
<feature type="compositionally biased region" description="Basic residues" evidence="9">
    <location>
        <begin position="543"/>
        <end position="555"/>
    </location>
</feature>
<keyword evidence="5" id="KW-0418">Kinase</keyword>
<dbReference type="Pfam" id="PF00069">
    <property type="entry name" value="Pkinase"/>
    <property type="match status" value="1"/>
</dbReference>
<feature type="region of interest" description="Disordered" evidence="9">
    <location>
        <begin position="3514"/>
        <end position="3651"/>
    </location>
</feature>
<feature type="compositionally biased region" description="Acidic residues" evidence="9">
    <location>
        <begin position="2322"/>
        <end position="2333"/>
    </location>
</feature>
<feature type="region of interest" description="Disordered" evidence="9">
    <location>
        <begin position="483"/>
        <end position="502"/>
    </location>
</feature>
<keyword evidence="2" id="KW-0723">Serine/threonine-protein kinase</keyword>
<name>A0ABP0FY51_CLALP</name>
<feature type="compositionally biased region" description="Acidic residues" evidence="9">
    <location>
        <begin position="1407"/>
        <end position="1418"/>
    </location>
</feature>
<evidence type="ECO:0000256" key="8">
    <source>
        <dbReference type="ARBA" id="ARBA00048679"/>
    </source>
</evidence>
<keyword evidence="6" id="KW-0067">ATP-binding</keyword>
<comment type="catalytic activity">
    <reaction evidence="8">
        <text>L-seryl-[protein] + ATP = O-phospho-L-seryl-[protein] + ADP + H(+)</text>
        <dbReference type="Rhea" id="RHEA:17989"/>
        <dbReference type="Rhea" id="RHEA-COMP:9863"/>
        <dbReference type="Rhea" id="RHEA-COMP:11604"/>
        <dbReference type="ChEBI" id="CHEBI:15378"/>
        <dbReference type="ChEBI" id="CHEBI:29999"/>
        <dbReference type="ChEBI" id="CHEBI:30616"/>
        <dbReference type="ChEBI" id="CHEBI:83421"/>
        <dbReference type="ChEBI" id="CHEBI:456216"/>
        <dbReference type="EC" id="2.7.11.1"/>
    </reaction>
</comment>
<feature type="region of interest" description="Disordered" evidence="9">
    <location>
        <begin position="2114"/>
        <end position="2140"/>
    </location>
</feature>
<feature type="region of interest" description="Disordered" evidence="9">
    <location>
        <begin position="539"/>
        <end position="579"/>
    </location>
</feature>
<feature type="compositionally biased region" description="Basic and acidic residues" evidence="9">
    <location>
        <begin position="3554"/>
        <end position="3583"/>
    </location>
</feature>
<feature type="compositionally biased region" description="Polar residues" evidence="9">
    <location>
        <begin position="560"/>
        <end position="574"/>
    </location>
</feature>
<feature type="region of interest" description="Disordered" evidence="9">
    <location>
        <begin position="387"/>
        <end position="407"/>
    </location>
</feature>
<feature type="compositionally biased region" description="Acidic residues" evidence="9">
    <location>
        <begin position="3519"/>
        <end position="3533"/>
    </location>
</feature>
<feature type="region of interest" description="Disordered" evidence="9">
    <location>
        <begin position="2575"/>
        <end position="2594"/>
    </location>
</feature>
<dbReference type="SUPFAM" id="SSF56112">
    <property type="entry name" value="Protein kinase-like (PK-like)"/>
    <property type="match status" value="1"/>
</dbReference>
<evidence type="ECO:0000256" key="7">
    <source>
        <dbReference type="ARBA" id="ARBA00047899"/>
    </source>
</evidence>
<dbReference type="PANTHER" id="PTHR24346">
    <property type="entry name" value="MAP/MICROTUBULE AFFINITY-REGULATING KINASE"/>
    <property type="match status" value="1"/>
</dbReference>
<feature type="region of interest" description="Disordered" evidence="9">
    <location>
        <begin position="752"/>
        <end position="783"/>
    </location>
</feature>
<feature type="compositionally biased region" description="Polar residues" evidence="9">
    <location>
        <begin position="1258"/>
        <end position="1269"/>
    </location>
</feature>
<feature type="compositionally biased region" description="Polar residues" evidence="9">
    <location>
        <begin position="756"/>
        <end position="767"/>
    </location>
</feature>
<dbReference type="PROSITE" id="PS00108">
    <property type="entry name" value="PROTEIN_KINASE_ST"/>
    <property type="match status" value="1"/>
</dbReference>
<feature type="compositionally biased region" description="Basic and acidic residues" evidence="9">
    <location>
        <begin position="3592"/>
        <end position="3607"/>
    </location>
</feature>
<evidence type="ECO:0000313" key="12">
    <source>
        <dbReference type="Proteomes" id="UP001642483"/>
    </source>
</evidence>
<dbReference type="InterPro" id="IPR011009">
    <property type="entry name" value="Kinase-like_dom_sf"/>
</dbReference>
<dbReference type="Gene3D" id="1.10.510.10">
    <property type="entry name" value="Transferase(Phosphotransferase) domain 1"/>
    <property type="match status" value="1"/>
</dbReference>
<evidence type="ECO:0000256" key="2">
    <source>
        <dbReference type="ARBA" id="ARBA00022527"/>
    </source>
</evidence>
<evidence type="ECO:0000256" key="9">
    <source>
        <dbReference type="SAM" id="MobiDB-lite"/>
    </source>
</evidence>
<dbReference type="EC" id="2.7.11.1" evidence="1"/>
<protein>
    <recommendedName>
        <fullName evidence="1">non-specific serine/threonine protein kinase</fullName>
        <ecNumber evidence="1">2.7.11.1</ecNumber>
    </recommendedName>
</protein>
<feature type="region of interest" description="Disordered" evidence="9">
    <location>
        <begin position="1133"/>
        <end position="1155"/>
    </location>
</feature>
<keyword evidence="4" id="KW-0547">Nucleotide-binding</keyword>
<feature type="domain" description="Protein kinase" evidence="10">
    <location>
        <begin position="26"/>
        <end position="313"/>
    </location>
</feature>
<feature type="compositionally biased region" description="Basic and acidic residues" evidence="9">
    <location>
        <begin position="1976"/>
        <end position="1986"/>
    </location>
</feature>
<reference evidence="11 12" key="1">
    <citation type="submission" date="2024-02" db="EMBL/GenBank/DDBJ databases">
        <authorList>
            <person name="Daric V."/>
            <person name="Darras S."/>
        </authorList>
    </citation>
    <scope>NUCLEOTIDE SEQUENCE [LARGE SCALE GENOMIC DNA]</scope>
</reference>
<keyword evidence="3" id="KW-0808">Transferase</keyword>
<keyword evidence="12" id="KW-1185">Reference proteome</keyword>
<comment type="caution">
    <text evidence="11">The sequence shown here is derived from an EMBL/GenBank/DDBJ whole genome shotgun (WGS) entry which is preliminary data.</text>
</comment>
<feature type="compositionally biased region" description="Polar residues" evidence="9">
    <location>
        <begin position="1638"/>
        <end position="1648"/>
    </location>
</feature>
<feature type="compositionally biased region" description="Basic and acidic residues" evidence="9">
    <location>
        <begin position="2127"/>
        <end position="2140"/>
    </location>
</feature>
<organism evidence="11 12">
    <name type="scientific">Clavelina lepadiformis</name>
    <name type="common">Light-bulb sea squirt</name>
    <name type="synonym">Ascidia lepadiformis</name>
    <dbReference type="NCBI Taxonomy" id="159417"/>
    <lineage>
        <taxon>Eukaryota</taxon>
        <taxon>Metazoa</taxon>
        <taxon>Chordata</taxon>
        <taxon>Tunicata</taxon>
        <taxon>Ascidiacea</taxon>
        <taxon>Aplousobranchia</taxon>
        <taxon>Clavelinidae</taxon>
        <taxon>Clavelina</taxon>
    </lineage>
</organism>
<evidence type="ECO:0000313" key="11">
    <source>
        <dbReference type="EMBL" id="CAK8683354.1"/>
    </source>
</evidence>
<accession>A0ABP0FY51</accession>
<feature type="region of interest" description="Disordered" evidence="9">
    <location>
        <begin position="692"/>
        <end position="711"/>
    </location>
</feature>
<feature type="region of interest" description="Disordered" evidence="9">
    <location>
        <begin position="2984"/>
        <end position="3056"/>
    </location>
</feature>
<feature type="compositionally biased region" description="Basic and acidic residues" evidence="9">
    <location>
        <begin position="3640"/>
        <end position="3651"/>
    </location>
</feature>
<proteinExistence type="predicted"/>
<dbReference type="InterPro" id="IPR008271">
    <property type="entry name" value="Ser/Thr_kinase_AS"/>
</dbReference>
<feature type="region of interest" description="Disordered" evidence="9">
    <location>
        <begin position="1973"/>
        <end position="1995"/>
    </location>
</feature>
<feature type="compositionally biased region" description="Basic and acidic residues" evidence="9">
    <location>
        <begin position="768"/>
        <end position="778"/>
    </location>
</feature>
<feature type="compositionally biased region" description="Acidic residues" evidence="9">
    <location>
        <begin position="3007"/>
        <end position="3017"/>
    </location>
</feature>